<dbReference type="STRING" id="1036611.A0A1L9P5D0"/>
<name>A0A1L9P5D0_ASPVE</name>
<gene>
    <name evidence="1" type="ORF">ASPVEDRAFT_58591</name>
</gene>
<dbReference type="OrthoDB" id="2888121at2759"/>
<dbReference type="AlphaFoldDB" id="A0A1L9P5D0"/>
<dbReference type="RefSeq" id="XP_040662472.1">
    <property type="nucleotide sequence ID" value="XM_040815424.1"/>
</dbReference>
<dbReference type="InterPro" id="IPR049168">
    <property type="entry name" value="Glyco_hydro_134"/>
</dbReference>
<dbReference type="Proteomes" id="UP000184073">
    <property type="component" value="Unassembled WGS sequence"/>
</dbReference>
<dbReference type="VEuPathDB" id="FungiDB:ASPVEDRAFT_58591"/>
<evidence type="ECO:0000313" key="1">
    <source>
        <dbReference type="EMBL" id="OJI96709.1"/>
    </source>
</evidence>
<accession>A0A1L9P5D0</accession>
<organism evidence="1 2">
    <name type="scientific">Aspergillus versicolor CBS 583.65</name>
    <dbReference type="NCBI Taxonomy" id="1036611"/>
    <lineage>
        <taxon>Eukaryota</taxon>
        <taxon>Fungi</taxon>
        <taxon>Dikarya</taxon>
        <taxon>Ascomycota</taxon>
        <taxon>Pezizomycotina</taxon>
        <taxon>Eurotiomycetes</taxon>
        <taxon>Eurotiomycetidae</taxon>
        <taxon>Eurotiales</taxon>
        <taxon>Aspergillaceae</taxon>
        <taxon>Aspergillus</taxon>
        <taxon>Aspergillus subgen. Nidulantes</taxon>
    </lineage>
</organism>
<dbReference type="GeneID" id="63730935"/>
<protein>
    <submittedName>
        <fullName evidence="1">Uncharacterized protein</fullName>
    </submittedName>
</protein>
<reference evidence="2" key="1">
    <citation type="journal article" date="2017" name="Genome Biol.">
        <title>Comparative genomics reveals high biological diversity and specific adaptations in the industrially and medically important fungal genus Aspergillus.</title>
        <authorList>
            <person name="de Vries R.P."/>
            <person name="Riley R."/>
            <person name="Wiebenga A."/>
            <person name="Aguilar-Osorio G."/>
            <person name="Amillis S."/>
            <person name="Uchima C.A."/>
            <person name="Anderluh G."/>
            <person name="Asadollahi M."/>
            <person name="Askin M."/>
            <person name="Barry K."/>
            <person name="Battaglia E."/>
            <person name="Bayram O."/>
            <person name="Benocci T."/>
            <person name="Braus-Stromeyer S.A."/>
            <person name="Caldana C."/>
            <person name="Canovas D."/>
            <person name="Cerqueira G.C."/>
            <person name="Chen F."/>
            <person name="Chen W."/>
            <person name="Choi C."/>
            <person name="Clum A."/>
            <person name="Dos Santos R.A."/>
            <person name="Damasio A.R."/>
            <person name="Diallinas G."/>
            <person name="Emri T."/>
            <person name="Fekete E."/>
            <person name="Flipphi M."/>
            <person name="Freyberg S."/>
            <person name="Gallo A."/>
            <person name="Gournas C."/>
            <person name="Habgood R."/>
            <person name="Hainaut M."/>
            <person name="Harispe M.L."/>
            <person name="Henrissat B."/>
            <person name="Hilden K.S."/>
            <person name="Hope R."/>
            <person name="Hossain A."/>
            <person name="Karabika E."/>
            <person name="Karaffa L."/>
            <person name="Karanyi Z."/>
            <person name="Krasevec N."/>
            <person name="Kuo A."/>
            <person name="Kusch H."/>
            <person name="LaButti K."/>
            <person name="Lagendijk E.L."/>
            <person name="Lapidus A."/>
            <person name="Levasseur A."/>
            <person name="Lindquist E."/>
            <person name="Lipzen A."/>
            <person name="Logrieco A.F."/>
            <person name="MacCabe A."/>
            <person name="Maekelae M.R."/>
            <person name="Malavazi I."/>
            <person name="Melin P."/>
            <person name="Meyer V."/>
            <person name="Mielnichuk N."/>
            <person name="Miskei M."/>
            <person name="Molnar A.P."/>
            <person name="Mule G."/>
            <person name="Ngan C.Y."/>
            <person name="Orejas M."/>
            <person name="Orosz E."/>
            <person name="Ouedraogo J.P."/>
            <person name="Overkamp K.M."/>
            <person name="Park H.-S."/>
            <person name="Perrone G."/>
            <person name="Piumi F."/>
            <person name="Punt P.J."/>
            <person name="Ram A.F."/>
            <person name="Ramon A."/>
            <person name="Rauscher S."/>
            <person name="Record E."/>
            <person name="Riano-Pachon D.M."/>
            <person name="Robert V."/>
            <person name="Roehrig J."/>
            <person name="Ruller R."/>
            <person name="Salamov A."/>
            <person name="Salih N.S."/>
            <person name="Samson R.A."/>
            <person name="Sandor E."/>
            <person name="Sanguinetti M."/>
            <person name="Schuetze T."/>
            <person name="Sepcic K."/>
            <person name="Shelest E."/>
            <person name="Sherlock G."/>
            <person name="Sophianopoulou V."/>
            <person name="Squina F.M."/>
            <person name="Sun H."/>
            <person name="Susca A."/>
            <person name="Todd R.B."/>
            <person name="Tsang A."/>
            <person name="Unkles S.E."/>
            <person name="van de Wiele N."/>
            <person name="van Rossen-Uffink D."/>
            <person name="Oliveira J.V."/>
            <person name="Vesth T.C."/>
            <person name="Visser J."/>
            <person name="Yu J.-H."/>
            <person name="Zhou M."/>
            <person name="Andersen M.R."/>
            <person name="Archer D.B."/>
            <person name="Baker S.E."/>
            <person name="Benoit I."/>
            <person name="Brakhage A.A."/>
            <person name="Braus G.H."/>
            <person name="Fischer R."/>
            <person name="Frisvad J.C."/>
            <person name="Goldman G.H."/>
            <person name="Houbraken J."/>
            <person name="Oakley B."/>
            <person name="Pocsi I."/>
            <person name="Scazzocchio C."/>
            <person name="Seiboth B."/>
            <person name="vanKuyk P.A."/>
            <person name="Wortman J."/>
            <person name="Dyer P.S."/>
            <person name="Grigoriev I.V."/>
        </authorList>
    </citation>
    <scope>NUCLEOTIDE SEQUENCE [LARGE SCALE GENOMIC DNA]</scope>
    <source>
        <strain evidence="2">CBS 583.65</strain>
    </source>
</reference>
<proteinExistence type="predicted"/>
<dbReference type="EMBL" id="KV878125">
    <property type="protein sequence ID" value="OJI96709.1"/>
    <property type="molecule type" value="Genomic_DNA"/>
</dbReference>
<keyword evidence="2" id="KW-1185">Reference proteome</keyword>
<dbReference type="Pfam" id="PF21087">
    <property type="entry name" value="Glyco_hydro_134"/>
    <property type="match status" value="1"/>
</dbReference>
<sequence>MQRRADDRGNYTVSGLGARKQEVTAAGGTSQDLAIAMLETLNAGDGKTGDATNFGIFKQNWMMLRTSTSQFEGLTEGDVDQGAVLNSDLAADITDRHESQDHYGYTTWCAGHRNGASGLSNPDTEDIATYKSAIEWIQQQIDSDEVYLTDDTRFWVDVTAI</sequence>
<evidence type="ECO:0000313" key="2">
    <source>
        <dbReference type="Proteomes" id="UP000184073"/>
    </source>
</evidence>